<keyword evidence="5" id="KW-1185">Reference proteome</keyword>
<feature type="signal peptide" evidence="2">
    <location>
        <begin position="1"/>
        <end position="19"/>
    </location>
</feature>
<evidence type="ECO:0000256" key="1">
    <source>
        <dbReference type="SAM" id="Coils"/>
    </source>
</evidence>
<dbReference type="InterPro" id="IPR025392">
    <property type="entry name" value="DUF4124"/>
</dbReference>
<comment type="caution">
    <text evidence="4">The sequence shown here is derived from an EMBL/GenBank/DDBJ whole genome shotgun (WGS) entry which is preliminary data.</text>
</comment>
<keyword evidence="2" id="KW-0732">Signal</keyword>
<proteinExistence type="predicted"/>
<accession>A0ABV9GZP9</accession>
<reference evidence="5" key="1">
    <citation type="journal article" date="2019" name="Int. J. Syst. Evol. Microbiol.">
        <title>The Global Catalogue of Microorganisms (GCM) 10K type strain sequencing project: providing services to taxonomists for standard genome sequencing and annotation.</title>
        <authorList>
            <consortium name="The Broad Institute Genomics Platform"/>
            <consortium name="The Broad Institute Genome Sequencing Center for Infectious Disease"/>
            <person name="Wu L."/>
            <person name="Ma J."/>
        </authorList>
    </citation>
    <scope>NUCLEOTIDE SEQUENCE [LARGE SCALE GENOMIC DNA]</scope>
    <source>
        <strain evidence="5">JCM 11650</strain>
    </source>
</reference>
<sequence>MRYHFAVGCLAMTVLGAAAAQSVGVYTCTDDHGRRLVADRPIPECLDREQRVLGPSGVERTPRAPVPTQAELERAAQEKQRRLQEQERIREQHRIDQALLLRYPDSAAHEAERLQQVQHLDELQTLARARLQDLEQAYVQAQKDLAAQGNTPQPAARKAVQAAQAAVLGQKRSIEANEINRQRIMLRFDDEARRLEKLWAGTQP</sequence>
<name>A0ABV9GZP9_9BURK</name>
<dbReference type="RefSeq" id="WP_377727404.1">
    <property type="nucleotide sequence ID" value="NZ_JBHSEW010000013.1"/>
</dbReference>
<dbReference type="EMBL" id="JBHSEW010000013">
    <property type="protein sequence ID" value="MFC4623248.1"/>
    <property type="molecule type" value="Genomic_DNA"/>
</dbReference>
<gene>
    <name evidence="4" type="ORF">ACFO3A_13640</name>
</gene>
<evidence type="ECO:0000313" key="4">
    <source>
        <dbReference type="EMBL" id="MFC4623248.1"/>
    </source>
</evidence>
<evidence type="ECO:0000259" key="3">
    <source>
        <dbReference type="Pfam" id="PF13511"/>
    </source>
</evidence>
<protein>
    <submittedName>
        <fullName evidence="4">DUF4124 domain-containing protein</fullName>
    </submittedName>
</protein>
<dbReference type="Proteomes" id="UP001595967">
    <property type="component" value="Unassembled WGS sequence"/>
</dbReference>
<feature type="coiled-coil region" evidence="1">
    <location>
        <begin position="124"/>
        <end position="151"/>
    </location>
</feature>
<feature type="domain" description="DUF4124" evidence="3">
    <location>
        <begin position="14"/>
        <end position="78"/>
    </location>
</feature>
<feature type="coiled-coil region" evidence="1">
    <location>
        <begin position="69"/>
        <end position="96"/>
    </location>
</feature>
<feature type="chain" id="PRO_5046989212" evidence="2">
    <location>
        <begin position="20"/>
        <end position="204"/>
    </location>
</feature>
<dbReference type="Pfam" id="PF13511">
    <property type="entry name" value="DUF4124"/>
    <property type="match status" value="1"/>
</dbReference>
<evidence type="ECO:0000256" key="2">
    <source>
        <dbReference type="SAM" id="SignalP"/>
    </source>
</evidence>
<keyword evidence="1" id="KW-0175">Coiled coil</keyword>
<evidence type="ECO:0000313" key="5">
    <source>
        <dbReference type="Proteomes" id="UP001595967"/>
    </source>
</evidence>
<organism evidence="4 5">
    <name type="scientific">Comamonas nitrativorans</name>
    <dbReference type="NCBI Taxonomy" id="108437"/>
    <lineage>
        <taxon>Bacteria</taxon>
        <taxon>Pseudomonadati</taxon>
        <taxon>Pseudomonadota</taxon>
        <taxon>Betaproteobacteria</taxon>
        <taxon>Burkholderiales</taxon>
        <taxon>Comamonadaceae</taxon>
        <taxon>Comamonas</taxon>
    </lineage>
</organism>